<evidence type="ECO:0000313" key="15">
    <source>
        <dbReference type="Proteomes" id="UP001595699"/>
    </source>
</evidence>
<dbReference type="GO" id="GO:0016301">
    <property type="term" value="F:kinase activity"/>
    <property type="evidence" value="ECO:0007669"/>
    <property type="project" value="UniProtKB-KW"/>
</dbReference>
<dbReference type="PRINTS" id="PR00344">
    <property type="entry name" value="BCTRLSENSOR"/>
</dbReference>
<comment type="subcellular location">
    <subcellularLocation>
        <location evidence="2">Cell membrane</location>
    </subcellularLocation>
</comment>
<evidence type="ECO:0000259" key="12">
    <source>
        <dbReference type="PROSITE" id="PS50109"/>
    </source>
</evidence>
<evidence type="ECO:0000256" key="6">
    <source>
        <dbReference type="ARBA" id="ARBA00022692"/>
    </source>
</evidence>
<keyword evidence="5" id="KW-0808">Transferase</keyword>
<evidence type="ECO:0000256" key="1">
    <source>
        <dbReference type="ARBA" id="ARBA00000085"/>
    </source>
</evidence>
<protein>
    <recommendedName>
        <fullName evidence="3">histidine kinase</fullName>
        <ecNumber evidence="3">2.7.13.3</ecNumber>
    </recommendedName>
</protein>
<gene>
    <name evidence="14" type="ORF">ACFOUW_08755</name>
</gene>
<evidence type="ECO:0000256" key="10">
    <source>
        <dbReference type="ARBA" id="ARBA00023136"/>
    </source>
</evidence>
<evidence type="ECO:0000256" key="4">
    <source>
        <dbReference type="ARBA" id="ARBA00022553"/>
    </source>
</evidence>
<keyword evidence="8" id="KW-1133">Transmembrane helix</keyword>
<dbReference type="Gene3D" id="3.30.565.10">
    <property type="entry name" value="Histidine kinase-like ATPase, C-terminal domain"/>
    <property type="match status" value="1"/>
</dbReference>
<reference evidence="15" key="1">
    <citation type="journal article" date="2019" name="Int. J. Syst. Evol. Microbiol.">
        <title>The Global Catalogue of Microorganisms (GCM) 10K type strain sequencing project: providing services to taxonomists for standard genome sequencing and annotation.</title>
        <authorList>
            <consortium name="The Broad Institute Genomics Platform"/>
            <consortium name="The Broad Institute Genome Sequencing Center for Infectious Disease"/>
            <person name="Wu L."/>
            <person name="Ma J."/>
        </authorList>
    </citation>
    <scope>NUCLEOTIDE SEQUENCE [LARGE SCALE GENOMIC DNA]</scope>
    <source>
        <strain evidence="15">CGMCC 4.7241</strain>
    </source>
</reference>
<dbReference type="SMART" id="SM00304">
    <property type="entry name" value="HAMP"/>
    <property type="match status" value="1"/>
</dbReference>
<comment type="caution">
    <text evidence="14">The sequence shown here is derived from an EMBL/GenBank/DDBJ whole genome shotgun (WGS) entry which is preliminary data.</text>
</comment>
<dbReference type="EC" id="2.7.13.3" evidence="3"/>
<dbReference type="InterPro" id="IPR004358">
    <property type="entry name" value="Sig_transdc_His_kin-like_C"/>
</dbReference>
<evidence type="ECO:0000259" key="13">
    <source>
        <dbReference type="PROSITE" id="PS50885"/>
    </source>
</evidence>
<name>A0ABV7Y9U2_9ACTN</name>
<dbReference type="SUPFAM" id="SSF47384">
    <property type="entry name" value="Homodimeric domain of signal transducing histidine kinase"/>
    <property type="match status" value="1"/>
</dbReference>
<sequence length="497" mass="52493">MLRRANQPKTSVVRRPWTLRMRLVVALLAVAAVGMTAVGGVSLVLLRQSLIDRIDTQLASSLQPMLDNPSRGEGRPGPPRGAPGDFRIARYAASGARLPGGFNGPEGDSGGPDLPTFSASTVLQHAGEPFDVADVGDGSGWRSLSGIGVDRNVVVVSISLATTDATVSRLLGIETAVGLGVLLLVGVVSTGVVRVGMRPLSRIEETAEAIAAGNLERRIESTDRHTETGRLGAALNTMLGRITSALRQRQVSEDRLRRFVGDASHELRTPLTSIRGFAELYRSGGASSRQDVDRMMERIESEAIRMSSLVEDLLLLARLDHERPLDLAEVDLVALAADAVHDAGASSPDRSVRLRASLEPVRIIADSDRLRQVLANLLANAVRHTPALTPIVVGVGWARAGEPSTLAAAAGAELAPGTRVAVLEVEDSGPGVPLDQAQRVFDRFYRVDSGRSRDRGGAGLGLAITSALVEAHGGRIELTTRPGMGATFRVLLPVDAG</sequence>
<dbReference type="InterPro" id="IPR050428">
    <property type="entry name" value="TCS_sensor_his_kinase"/>
</dbReference>
<dbReference type="SMART" id="SM00387">
    <property type="entry name" value="HATPase_c"/>
    <property type="match status" value="1"/>
</dbReference>
<dbReference type="PROSITE" id="PS50885">
    <property type="entry name" value="HAMP"/>
    <property type="match status" value="1"/>
</dbReference>
<dbReference type="SUPFAM" id="SSF55874">
    <property type="entry name" value="ATPase domain of HSP90 chaperone/DNA topoisomerase II/histidine kinase"/>
    <property type="match status" value="1"/>
</dbReference>
<dbReference type="CDD" id="cd06225">
    <property type="entry name" value="HAMP"/>
    <property type="match status" value="1"/>
</dbReference>
<evidence type="ECO:0000256" key="11">
    <source>
        <dbReference type="SAM" id="MobiDB-lite"/>
    </source>
</evidence>
<feature type="domain" description="Histidine kinase" evidence="12">
    <location>
        <begin position="262"/>
        <end position="496"/>
    </location>
</feature>
<evidence type="ECO:0000256" key="7">
    <source>
        <dbReference type="ARBA" id="ARBA00022777"/>
    </source>
</evidence>
<dbReference type="EMBL" id="JBHRZH010000006">
    <property type="protein sequence ID" value="MFC3760928.1"/>
    <property type="molecule type" value="Genomic_DNA"/>
</dbReference>
<dbReference type="Pfam" id="PF02518">
    <property type="entry name" value="HATPase_c"/>
    <property type="match status" value="1"/>
</dbReference>
<dbReference type="CDD" id="cd00082">
    <property type="entry name" value="HisKA"/>
    <property type="match status" value="1"/>
</dbReference>
<dbReference type="Proteomes" id="UP001595699">
    <property type="component" value="Unassembled WGS sequence"/>
</dbReference>
<dbReference type="Gene3D" id="1.10.287.130">
    <property type="match status" value="1"/>
</dbReference>
<dbReference type="SUPFAM" id="SSF158472">
    <property type="entry name" value="HAMP domain-like"/>
    <property type="match status" value="1"/>
</dbReference>
<dbReference type="InterPro" id="IPR005467">
    <property type="entry name" value="His_kinase_dom"/>
</dbReference>
<organism evidence="14 15">
    <name type="scientific">Tenggerimyces flavus</name>
    <dbReference type="NCBI Taxonomy" id="1708749"/>
    <lineage>
        <taxon>Bacteria</taxon>
        <taxon>Bacillati</taxon>
        <taxon>Actinomycetota</taxon>
        <taxon>Actinomycetes</taxon>
        <taxon>Propionibacteriales</taxon>
        <taxon>Nocardioidaceae</taxon>
        <taxon>Tenggerimyces</taxon>
    </lineage>
</organism>
<keyword evidence="6" id="KW-0812">Transmembrane</keyword>
<evidence type="ECO:0000256" key="8">
    <source>
        <dbReference type="ARBA" id="ARBA00022989"/>
    </source>
</evidence>
<dbReference type="Pfam" id="PF00672">
    <property type="entry name" value="HAMP"/>
    <property type="match status" value="1"/>
</dbReference>
<dbReference type="PANTHER" id="PTHR45436">
    <property type="entry name" value="SENSOR HISTIDINE KINASE YKOH"/>
    <property type="match status" value="1"/>
</dbReference>
<evidence type="ECO:0000256" key="3">
    <source>
        <dbReference type="ARBA" id="ARBA00012438"/>
    </source>
</evidence>
<keyword evidence="7 14" id="KW-0418">Kinase</keyword>
<keyword evidence="10" id="KW-0472">Membrane</keyword>
<dbReference type="Pfam" id="PF00512">
    <property type="entry name" value="HisKA"/>
    <property type="match status" value="1"/>
</dbReference>
<evidence type="ECO:0000256" key="9">
    <source>
        <dbReference type="ARBA" id="ARBA00023012"/>
    </source>
</evidence>
<keyword evidence="9" id="KW-0902">Two-component regulatory system</keyword>
<keyword evidence="15" id="KW-1185">Reference proteome</keyword>
<evidence type="ECO:0000313" key="14">
    <source>
        <dbReference type="EMBL" id="MFC3760928.1"/>
    </source>
</evidence>
<evidence type="ECO:0000256" key="5">
    <source>
        <dbReference type="ARBA" id="ARBA00022679"/>
    </source>
</evidence>
<evidence type="ECO:0000256" key="2">
    <source>
        <dbReference type="ARBA" id="ARBA00004236"/>
    </source>
</evidence>
<feature type="region of interest" description="Disordered" evidence="11">
    <location>
        <begin position="62"/>
        <end position="86"/>
    </location>
</feature>
<dbReference type="InterPro" id="IPR003594">
    <property type="entry name" value="HATPase_dom"/>
</dbReference>
<proteinExistence type="predicted"/>
<dbReference type="CDD" id="cd00075">
    <property type="entry name" value="HATPase"/>
    <property type="match status" value="1"/>
</dbReference>
<dbReference type="Gene3D" id="6.10.340.10">
    <property type="match status" value="1"/>
</dbReference>
<dbReference type="RefSeq" id="WP_307782341.1">
    <property type="nucleotide sequence ID" value="NZ_JAFBCM010000001.1"/>
</dbReference>
<dbReference type="InterPro" id="IPR003661">
    <property type="entry name" value="HisK_dim/P_dom"/>
</dbReference>
<dbReference type="SMART" id="SM00388">
    <property type="entry name" value="HisKA"/>
    <property type="match status" value="1"/>
</dbReference>
<keyword evidence="4" id="KW-0597">Phosphoprotein</keyword>
<dbReference type="PANTHER" id="PTHR45436:SF5">
    <property type="entry name" value="SENSOR HISTIDINE KINASE TRCS"/>
    <property type="match status" value="1"/>
</dbReference>
<dbReference type="InterPro" id="IPR003660">
    <property type="entry name" value="HAMP_dom"/>
</dbReference>
<dbReference type="InterPro" id="IPR036890">
    <property type="entry name" value="HATPase_C_sf"/>
</dbReference>
<dbReference type="PROSITE" id="PS50109">
    <property type="entry name" value="HIS_KIN"/>
    <property type="match status" value="1"/>
</dbReference>
<dbReference type="InterPro" id="IPR036097">
    <property type="entry name" value="HisK_dim/P_sf"/>
</dbReference>
<accession>A0ABV7Y9U2</accession>
<feature type="domain" description="HAMP" evidence="13">
    <location>
        <begin position="194"/>
        <end position="247"/>
    </location>
</feature>
<comment type="catalytic activity">
    <reaction evidence="1">
        <text>ATP + protein L-histidine = ADP + protein N-phospho-L-histidine.</text>
        <dbReference type="EC" id="2.7.13.3"/>
    </reaction>
</comment>